<evidence type="ECO:0000313" key="2">
    <source>
        <dbReference type="EMBL" id="MDT3767352.1"/>
    </source>
</evidence>
<comment type="caution">
    <text evidence="2">The sequence shown here is derived from an EMBL/GenBank/DDBJ whole genome shotgun (WGS) entry which is preliminary data.</text>
</comment>
<accession>A0ABU3IAF7</accession>
<name>A0ABU3IAF7_9ACTO</name>
<dbReference type="Proteomes" id="UP001247542">
    <property type="component" value="Unassembled WGS sequence"/>
</dbReference>
<keyword evidence="3" id="KW-1185">Reference proteome</keyword>
<keyword evidence="1" id="KW-0472">Membrane</keyword>
<dbReference type="EMBL" id="JASXSX010000001">
    <property type="protein sequence ID" value="MDT3767352.1"/>
    <property type="molecule type" value="Genomic_DNA"/>
</dbReference>
<keyword evidence="1" id="KW-0812">Transmembrane</keyword>
<evidence type="ECO:0008006" key="4">
    <source>
        <dbReference type="Google" id="ProtNLM"/>
    </source>
</evidence>
<protein>
    <recommendedName>
        <fullName evidence="4">SAF domain-containing protein</fullName>
    </recommendedName>
</protein>
<gene>
    <name evidence="2" type="ORF">QS713_04635</name>
</gene>
<organism evidence="2 3">
    <name type="scientific">Gleimia hominis</name>
    <dbReference type="NCBI Taxonomy" id="595468"/>
    <lineage>
        <taxon>Bacteria</taxon>
        <taxon>Bacillati</taxon>
        <taxon>Actinomycetota</taxon>
        <taxon>Actinomycetes</taxon>
        <taxon>Actinomycetales</taxon>
        <taxon>Actinomycetaceae</taxon>
        <taxon>Gleimia</taxon>
    </lineage>
</organism>
<proteinExistence type="predicted"/>
<reference evidence="2 3" key="1">
    <citation type="submission" date="2023-06" db="EMBL/GenBank/DDBJ databases">
        <title>Draft genome sequence of Gleimia hominis type strain CCUG 57540T.</title>
        <authorList>
            <person name="Salva-Serra F."/>
            <person name="Cardew S."/>
            <person name="Jensie Markopoulos S."/>
            <person name="Ohlen M."/>
            <person name="Inganas E."/>
            <person name="Svensson-Stadler L."/>
            <person name="Moore E.R.B."/>
        </authorList>
    </citation>
    <scope>NUCLEOTIDE SEQUENCE [LARGE SCALE GENOMIC DNA]</scope>
    <source>
        <strain evidence="2 3">CCUG 57540</strain>
    </source>
</reference>
<keyword evidence="1" id="KW-1133">Transmembrane helix</keyword>
<feature type="transmembrane region" description="Helical" evidence="1">
    <location>
        <begin position="25"/>
        <end position="43"/>
    </location>
</feature>
<evidence type="ECO:0000313" key="3">
    <source>
        <dbReference type="Proteomes" id="UP001247542"/>
    </source>
</evidence>
<evidence type="ECO:0000256" key="1">
    <source>
        <dbReference type="SAM" id="Phobius"/>
    </source>
</evidence>
<sequence>MSAKKRNAPKLAYSKGRSVLRDPRFVIGLIIVVISLVGTTLLVRHARSGEALYLLRENVAMGQTIDEGKLEVVDARPETHVYVKRGALPKGAVATRSLSAGELLPQSAVSDSTAQGRRQVVVNVSGEVPSSVKVGSAVEVWQVEDTAVDPASHQEAAKPLSGDAIVLGVHEPGKGLSIRAGRAVEVSVPETDLPGVLAGMSQDKNLVVVPRN</sequence>
<dbReference type="RefSeq" id="WP_313272826.1">
    <property type="nucleotide sequence ID" value="NZ_JASXSX010000001.1"/>
</dbReference>